<evidence type="ECO:0000313" key="2">
    <source>
        <dbReference type="Proteomes" id="UP001169719"/>
    </source>
</evidence>
<sequence length="88" mass="10516">MRRLLTKLTTAIKQRLDFQGRVWVVNVFDGPHKGESFIVNEDSFETPYQWMINKGYNQEMIDRVSNMRPSQVCIFDLDVIKHRLMRVK</sequence>
<proteinExistence type="predicted"/>
<protein>
    <submittedName>
        <fullName evidence="1">Uncharacterized protein</fullName>
    </submittedName>
</protein>
<gene>
    <name evidence="1" type="ORF">QWJ08_07660</name>
</gene>
<comment type="caution">
    <text evidence="1">The sequence shown here is derived from an EMBL/GenBank/DDBJ whole genome shotgun (WGS) entry which is preliminary data.</text>
</comment>
<organism evidence="1 2">
    <name type="scientific">Vibrio agarivorans</name>
    <dbReference type="NCBI Taxonomy" id="153622"/>
    <lineage>
        <taxon>Bacteria</taxon>
        <taxon>Pseudomonadati</taxon>
        <taxon>Pseudomonadota</taxon>
        <taxon>Gammaproteobacteria</taxon>
        <taxon>Vibrionales</taxon>
        <taxon>Vibrionaceae</taxon>
        <taxon>Vibrio</taxon>
    </lineage>
</organism>
<evidence type="ECO:0000313" key="1">
    <source>
        <dbReference type="EMBL" id="MDN2481269.1"/>
    </source>
</evidence>
<dbReference type="EMBL" id="JAUEOZ010000001">
    <property type="protein sequence ID" value="MDN2481269.1"/>
    <property type="molecule type" value="Genomic_DNA"/>
</dbReference>
<accession>A0ABT7XZQ3</accession>
<keyword evidence="2" id="KW-1185">Reference proteome</keyword>
<dbReference type="RefSeq" id="WP_289961402.1">
    <property type="nucleotide sequence ID" value="NZ_JAUEOZ010000001.1"/>
</dbReference>
<dbReference type="Proteomes" id="UP001169719">
    <property type="component" value="Unassembled WGS sequence"/>
</dbReference>
<name>A0ABT7XZQ3_9VIBR</name>
<reference evidence="1" key="1">
    <citation type="submission" date="2024-05" db="EMBL/GenBank/DDBJ databases">
        <title>Genome Sequences of Four Agar- Degrading Marine Bacteria.</title>
        <authorList>
            <person name="Phillips E.K."/>
            <person name="Shaffer J.C."/>
            <person name="Henson M.W."/>
            <person name="Temperton B."/>
            <person name="Thrash C.J."/>
            <person name="Martin M.O."/>
        </authorList>
    </citation>
    <scope>NUCLEOTIDE SEQUENCE</scope>
    <source>
        <strain evidence="1">EKP203</strain>
    </source>
</reference>